<sequence length="236" mass="26969">MTNFLYHYLRSQFKQPKSGWMQLIWLHILSFVLIGLLHTFFYICGYASRMPLLYEQLTLPSCFVLLLKRPWAIVTYSFVHHSFLELGLDMLMLYTFGQSIRLVTHTKSVVYLYCLGKIAGACAFFALYQLSPPFKESLAYLHGPLPAIYAIMVAVCVLIPDLKVNLFFISLPLRVVVVFLLLFSFMQLTGKHAGHYVAQLGGAIVGYLYAQRYKNKKGGNQTFGGTTKFIRLHKTT</sequence>
<dbReference type="Gene3D" id="1.20.1540.10">
    <property type="entry name" value="Rhomboid-like"/>
    <property type="match status" value="1"/>
</dbReference>
<dbReference type="InterPro" id="IPR050925">
    <property type="entry name" value="Rhomboid_protease_S54"/>
</dbReference>
<evidence type="ECO:0000313" key="10">
    <source>
        <dbReference type="Proteomes" id="UP000245872"/>
    </source>
</evidence>
<feature type="transmembrane region" description="Helical" evidence="7">
    <location>
        <begin position="166"/>
        <end position="187"/>
    </location>
</feature>
<keyword evidence="5 7" id="KW-1133">Transmembrane helix</keyword>
<keyword evidence="4" id="KW-0378">Hydrolase</keyword>
<dbReference type="OrthoDB" id="680602at2"/>
<reference evidence="9 10" key="1">
    <citation type="submission" date="2018-05" db="EMBL/GenBank/DDBJ databases">
        <title>Candidatus Cardinium hertigii Genome Assembly.</title>
        <authorList>
            <person name="Showmaker K.C."/>
            <person name="Walden K.O."/>
            <person name="Fields C.J."/>
            <person name="Lambert K.N."/>
            <person name="Hudson M.E."/>
        </authorList>
    </citation>
    <scope>NUCLEOTIDE SEQUENCE [LARGE SCALE GENOMIC DNA]</scope>
    <source>
        <strain evidence="10">cHgTN10</strain>
    </source>
</reference>
<dbReference type="InterPro" id="IPR022764">
    <property type="entry name" value="Peptidase_S54_rhomboid_dom"/>
</dbReference>
<evidence type="ECO:0000256" key="7">
    <source>
        <dbReference type="SAM" id="Phobius"/>
    </source>
</evidence>
<keyword evidence="10" id="KW-1185">Reference proteome</keyword>
<dbReference type="GO" id="GO:0016020">
    <property type="term" value="C:membrane"/>
    <property type="evidence" value="ECO:0007669"/>
    <property type="project" value="UniProtKB-SubCell"/>
</dbReference>
<organism evidence="9 10">
    <name type="scientific">Candidatus Cardinium hertigii</name>
    <dbReference type="NCBI Taxonomy" id="247481"/>
    <lineage>
        <taxon>Bacteria</taxon>
        <taxon>Pseudomonadati</taxon>
        <taxon>Bacteroidota</taxon>
        <taxon>Cytophagia</taxon>
        <taxon>Cytophagales</taxon>
        <taxon>Amoebophilaceae</taxon>
        <taxon>Candidatus Cardinium</taxon>
    </lineage>
</organism>
<feature type="transmembrane region" description="Helical" evidence="7">
    <location>
        <begin position="193"/>
        <end position="210"/>
    </location>
</feature>
<feature type="domain" description="Peptidase S54 rhomboid" evidence="8">
    <location>
        <begin position="69"/>
        <end position="210"/>
    </location>
</feature>
<keyword evidence="6 7" id="KW-0472">Membrane</keyword>
<evidence type="ECO:0000256" key="3">
    <source>
        <dbReference type="ARBA" id="ARBA00022692"/>
    </source>
</evidence>
<accession>A0A2Z3L7M6</accession>
<dbReference type="PANTHER" id="PTHR43731:SF14">
    <property type="entry name" value="PRESENILIN-ASSOCIATED RHOMBOID-LIKE PROTEIN, MITOCHONDRIAL"/>
    <property type="match status" value="1"/>
</dbReference>
<comment type="similarity">
    <text evidence="2">Belongs to the peptidase S54 family.</text>
</comment>
<dbReference type="GO" id="GO:0004252">
    <property type="term" value="F:serine-type endopeptidase activity"/>
    <property type="evidence" value="ECO:0007669"/>
    <property type="project" value="InterPro"/>
</dbReference>
<proteinExistence type="inferred from homology"/>
<dbReference type="SUPFAM" id="SSF144091">
    <property type="entry name" value="Rhomboid-like"/>
    <property type="match status" value="1"/>
</dbReference>
<protein>
    <recommendedName>
        <fullName evidence="8">Peptidase S54 rhomboid domain-containing protein</fullName>
    </recommendedName>
</protein>
<evidence type="ECO:0000259" key="8">
    <source>
        <dbReference type="Pfam" id="PF01694"/>
    </source>
</evidence>
<gene>
    <name evidence="9" type="ORF">DK880_00314</name>
</gene>
<dbReference type="EMBL" id="CP029619">
    <property type="protein sequence ID" value="AWN81643.1"/>
    <property type="molecule type" value="Genomic_DNA"/>
</dbReference>
<dbReference type="KEGG" id="cher:DK880_00314"/>
<evidence type="ECO:0000256" key="6">
    <source>
        <dbReference type="ARBA" id="ARBA00023136"/>
    </source>
</evidence>
<feature type="transmembrane region" description="Helical" evidence="7">
    <location>
        <begin position="140"/>
        <end position="159"/>
    </location>
</feature>
<dbReference type="RefSeq" id="WP_109997085.1">
    <property type="nucleotide sequence ID" value="NZ_CP029619.1"/>
</dbReference>
<keyword evidence="3 7" id="KW-0812">Transmembrane</keyword>
<feature type="transmembrane region" description="Helical" evidence="7">
    <location>
        <begin position="109"/>
        <end position="128"/>
    </location>
</feature>
<comment type="subcellular location">
    <subcellularLocation>
        <location evidence="1">Membrane</location>
        <topology evidence="1">Multi-pass membrane protein</topology>
    </subcellularLocation>
</comment>
<evidence type="ECO:0000256" key="1">
    <source>
        <dbReference type="ARBA" id="ARBA00004141"/>
    </source>
</evidence>
<dbReference type="InterPro" id="IPR035952">
    <property type="entry name" value="Rhomboid-like_sf"/>
</dbReference>
<feature type="transmembrane region" description="Helical" evidence="7">
    <location>
        <begin position="20"/>
        <end position="45"/>
    </location>
</feature>
<name>A0A2Z3L7M6_9BACT</name>
<evidence type="ECO:0000256" key="4">
    <source>
        <dbReference type="ARBA" id="ARBA00022801"/>
    </source>
</evidence>
<evidence type="ECO:0000256" key="5">
    <source>
        <dbReference type="ARBA" id="ARBA00022989"/>
    </source>
</evidence>
<dbReference type="Proteomes" id="UP000245872">
    <property type="component" value="Chromosome"/>
</dbReference>
<dbReference type="Pfam" id="PF01694">
    <property type="entry name" value="Rhomboid"/>
    <property type="match status" value="1"/>
</dbReference>
<dbReference type="PANTHER" id="PTHR43731">
    <property type="entry name" value="RHOMBOID PROTEASE"/>
    <property type="match status" value="1"/>
</dbReference>
<evidence type="ECO:0000256" key="2">
    <source>
        <dbReference type="ARBA" id="ARBA00009045"/>
    </source>
</evidence>
<evidence type="ECO:0000313" key="9">
    <source>
        <dbReference type="EMBL" id="AWN81643.1"/>
    </source>
</evidence>
<dbReference type="AlphaFoldDB" id="A0A2Z3L7M6"/>